<dbReference type="InterPro" id="IPR023353">
    <property type="entry name" value="LemA-like_dom_sf"/>
</dbReference>
<dbReference type="RefSeq" id="WP_381435261.1">
    <property type="nucleotide sequence ID" value="NZ_JBHSNO010000006.1"/>
</dbReference>
<evidence type="ECO:0000256" key="3">
    <source>
        <dbReference type="ARBA" id="ARBA00022692"/>
    </source>
</evidence>
<evidence type="ECO:0000256" key="5">
    <source>
        <dbReference type="ARBA" id="ARBA00023136"/>
    </source>
</evidence>
<dbReference type="Gene3D" id="1.20.1440.20">
    <property type="entry name" value="LemA-like domain"/>
    <property type="match status" value="1"/>
</dbReference>
<dbReference type="EMBL" id="JBHSNO010000006">
    <property type="protein sequence ID" value="MFC5589810.1"/>
    <property type="molecule type" value="Genomic_DNA"/>
</dbReference>
<dbReference type="Proteomes" id="UP001596109">
    <property type="component" value="Unassembled WGS sequence"/>
</dbReference>
<keyword evidence="5 6" id="KW-0472">Membrane</keyword>
<dbReference type="PANTHER" id="PTHR34478">
    <property type="entry name" value="PROTEIN LEMA"/>
    <property type="match status" value="1"/>
</dbReference>
<gene>
    <name evidence="7" type="ORF">ACFPRA_12970</name>
</gene>
<evidence type="ECO:0000256" key="6">
    <source>
        <dbReference type="SAM" id="Phobius"/>
    </source>
</evidence>
<comment type="subcellular location">
    <subcellularLocation>
        <location evidence="1">Membrane</location>
        <topology evidence="1">Single-pass membrane protein</topology>
    </subcellularLocation>
</comment>
<sequence>MEPIIQFLLTPVGMILTGIVLVVLIIGGIYNRFVSLRNRVEEAFRAIDAYLEQRFDQLTKLADAVASYNEHERKTHTELAKIRSGYRTMSPDEKIAAANEVEGLESRMRVQIERYPELKASEIYKDLTKAITDIEEKLSASRRSYNANVYKFNTKLGQFPTNILGSIMGFKKAEMFKATEEKRQDIDLRGRLRGE</sequence>
<keyword evidence="3 6" id="KW-0812">Transmembrane</keyword>
<keyword evidence="8" id="KW-1185">Reference proteome</keyword>
<evidence type="ECO:0000256" key="4">
    <source>
        <dbReference type="ARBA" id="ARBA00022989"/>
    </source>
</evidence>
<evidence type="ECO:0000256" key="2">
    <source>
        <dbReference type="ARBA" id="ARBA00008854"/>
    </source>
</evidence>
<feature type="transmembrane region" description="Helical" evidence="6">
    <location>
        <begin position="6"/>
        <end position="30"/>
    </location>
</feature>
<evidence type="ECO:0000313" key="7">
    <source>
        <dbReference type="EMBL" id="MFC5589810.1"/>
    </source>
</evidence>
<comment type="caution">
    <text evidence="7">The sequence shown here is derived from an EMBL/GenBank/DDBJ whole genome shotgun (WGS) entry which is preliminary data.</text>
</comment>
<evidence type="ECO:0000256" key="1">
    <source>
        <dbReference type="ARBA" id="ARBA00004167"/>
    </source>
</evidence>
<dbReference type="InterPro" id="IPR007156">
    <property type="entry name" value="MamQ_LemA"/>
</dbReference>
<keyword evidence="4 6" id="KW-1133">Transmembrane helix</keyword>
<name>A0ABW0TK91_9BACL</name>
<dbReference type="PANTHER" id="PTHR34478:SF1">
    <property type="entry name" value="PROTEIN LEMA"/>
    <property type="match status" value="1"/>
</dbReference>
<proteinExistence type="inferred from homology"/>
<comment type="similarity">
    <text evidence="2">Belongs to the LemA family.</text>
</comment>
<dbReference type="Pfam" id="PF04011">
    <property type="entry name" value="LemA"/>
    <property type="match status" value="1"/>
</dbReference>
<organism evidence="7 8">
    <name type="scientific">Sporosarcina soli</name>
    <dbReference type="NCBI Taxonomy" id="334736"/>
    <lineage>
        <taxon>Bacteria</taxon>
        <taxon>Bacillati</taxon>
        <taxon>Bacillota</taxon>
        <taxon>Bacilli</taxon>
        <taxon>Bacillales</taxon>
        <taxon>Caryophanaceae</taxon>
        <taxon>Sporosarcina</taxon>
    </lineage>
</organism>
<protein>
    <submittedName>
        <fullName evidence="7">LemA family protein</fullName>
    </submittedName>
</protein>
<evidence type="ECO:0000313" key="8">
    <source>
        <dbReference type="Proteomes" id="UP001596109"/>
    </source>
</evidence>
<accession>A0ABW0TK91</accession>
<reference evidence="8" key="1">
    <citation type="journal article" date="2019" name="Int. J. Syst. Evol. Microbiol.">
        <title>The Global Catalogue of Microorganisms (GCM) 10K type strain sequencing project: providing services to taxonomists for standard genome sequencing and annotation.</title>
        <authorList>
            <consortium name="The Broad Institute Genomics Platform"/>
            <consortium name="The Broad Institute Genome Sequencing Center for Infectious Disease"/>
            <person name="Wu L."/>
            <person name="Ma J."/>
        </authorList>
    </citation>
    <scope>NUCLEOTIDE SEQUENCE [LARGE SCALE GENOMIC DNA]</scope>
    <source>
        <strain evidence="8">CGMCC 4.1434</strain>
    </source>
</reference>
<dbReference type="SUPFAM" id="SSF140478">
    <property type="entry name" value="LemA-like"/>
    <property type="match status" value="1"/>
</dbReference>